<name>A0A4R6PU41_NOCIG</name>
<evidence type="ECO:0000313" key="2">
    <source>
        <dbReference type="EMBL" id="TDP41590.1"/>
    </source>
</evidence>
<protein>
    <submittedName>
        <fullName evidence="2">Uncharacterized protein</fullName>
    </submittedName>
</protein>
<organism evidence="2 3">
    <name type="scientific">Nocardia ignorata</name>
    <dbReference type="NCBI Taxonomy" id="145285"/>
    <lineage>
        <taxon>Bacteria</taxon>
        <taxon>Bacillati</taxon>
        <taxon>Actinomycetota</taxon>
        <taxon>Actinomycetes</taxon>
        <taxon>Mycobacteriales</taxon>
        <taxon>Nocardiaceae</taxon>
        <taxon>Nocardia</taxon>
    </lineage>
</organism>
<reference evidence="2 3" key="1">
    <citation type="submission" date="2019-03" db="EMBL/GenBank/DDBJ databases">
        <title>Genomic Encyclopedia of Type Strains, Phase IV (KMG-IV): sequencing the most valuable type-strain genomes for metagenomic binning, comparative biology and taxonomic classification.</title>
        <authorList>
            <person name="Goeker M."/>
        </authorList>
    </citation>
    <scope>NUCLEOTIDE SEQUENCE [LARGE SCALE GENOMIC DNA]</scope>
    <source>
        <strain evidence="2 3">DSM 44496</strain>
    </source>
</reference>
<keyword evidence="3" id="KW-1185">Reference proteome</keyword>
<dbReference type="AlphaFoldDB" id="A0A4R6PU41"/>
<feature type="region of interest" description="Disordered" evidence="1">
    <location>
        <begin position="11"/>
        <end position="31"/>
    </location>
</feature>
<dbReference type="Proteomes" id="UP000295087">
    <property type="component" value="Unassembled WGS sequence"/>
</dbReference>
<sequence length="31" mass="3381">MTAQYDHFAAMSRLSEDAARPQRVSRAGIGS</sequence>
<accession>A0A4R6PU41</accession>
<dbReference type="EMBL" id="SNXK01000001">
    <property type="protein sequence ID" value="TDP41590.1"/>
    <property type="molecule type" value="Genomic_DNA"/>
</dbReference>
<gene>
    <name evidence="2" type="ORF">DFR75_101693</name>
</gene>
<evidence type="ECO:0000313" key="3">
    <source>
        <dbReference type="Proteomes" id="UP000295087"/>
    </source>
</evidence>
<comment type="caution">
    <text evidence="2">The sequence shown here is derived from an EMBL/GenBank/DDBJ whole genome shotgun (WGS) entry which is preliminary data.</text>
</comment>
<proteinExistence type="predicted"/>
<evidence type="ECO:0000256" key="1">
    <source>
        <dbReference type="SAM" id="MobiDB-lite"/>
    </source>
</evidence>